<dbReference type="Pfam" id="PF03060">
    <property type="entry name" value="NMO"/>
    <property type="match status" value="1"/>
</dbReference>
<comment type="catalytic activity">
    <reaction evidence="9">
        <text>3 propionate 3-nitronate + 3 O2 + H2O = 3 3-oxopropanoate + 2 nitrate + nitrite + H2O2 + 3 H(+)</text>
        <dbReference type="Rhea" id="RHEA:57332"/>
        <dbReference type="ChEBI" id="CHEBI:15377"/>
        <dbReference type="ChEBI" id="CHEBI:15378"/>
        <dbReference type="ChEBI" id="CHEBI:15379"/>
        <dbReference type="ChEBI" id="CHEBI:16240"/>
        <dbReference type="ChEBI" id="CHEBI:16301"/>
        <dbReference type="ChEBI" id="CHEBI:17632"/>
        <dbReference type="ChEBI" id="CHEBI:33190"/>
        <dbReference type="ChEBI" id="CHEBI:136067"/>
    </reaction>
</comment>
<keyword evidence="4" id="KW-0285">Flavoprotein</keyword>
<name>A0ABP9P382_9PSEU</name>
<evidence type="ECO:0000256" key="5">
    <source>
        <dbReference type="ARBA" id="ARBA00022643"/>
    </source>
</evidence>
<protein>
    <recommendedName>
        <fullName evidence="8">Propionate 3-nitronate monooxygenase</fullName>
    </recommendedName>
</protein>
<dbReference type="RefSeq" id="WP_345612252.1">
    <property type="nucleotide sequence ID" value="NZ_BAABJO010000045.1"/>
</dbReference>
<evidence type="ECO:0000256" key="1">
    <source>
        <dbReference type="ARBA" id="ARBA00001917"/>
    </source>
</evidence>
<dbReference type="GO" id="GO:0004497">
    <property type="term" value="F:monooxygenase activity"/>
    <property type="evidence" value="ECO:0007669"/>
    <property type="project" value="UniProtKB-KW"/>
</dbReference>
<dbReference type="Proteomes" id="UP001500804">
    <property type="component" value="Unassembled WGS sequence"/>
</dbReference>
<evidence type="ECO:0000256" key="7">
    <source>
        <dbReference type="ARBA" id="ARBA00023033"/>
    </source>
</evidence>
<evidence type="ECO:0000256" key="4">
    <source>
        <dbReference type="ARBA" id="ARBA00022630"/>
    </source>
</evidence>
<keyword evidence="3" id="KW-0216">Detoxification</keyword>
<dbReference type="EMBL" id="BAABJO010000045">
    <property type="protein sequence ID" value="GAA5139790.1"/>
    <property type="molecule type" value="Genomic_DNA"/>
</dbReference>
<evidence type="ECO:0000256" key="8">
    <source>
        <dbReference type="ARBA" id="ARBA00031155"/>
    </source>
</evidence>
<dbReference type="PANTHER" id="PTHR42747">
    <property type="entry name" value="NITRONATE MONOOXYGENASE-RELATED"/>
    <property type="match status" value="1"/>
</dbReference>
<reference evidence="11" key="1">
    <citation type="journal article" date="2019" name="Int. J. Syst. Evol. Microbiol.">
        <title>The Global Catalogue of Microorganisms (GCM) 10K type strain sequencing project: providing services to taxonomists for standard genome sequencing and annotation.</title>
        <authorList>
            <consortium name="The Broad Institute Genomics Platform"/>
            <consortium name="The Broad Institute Genome Sequencing Center for Infectious Disease"/>
            <person name="Wu L."/>
            <person name="Ma J."/>
        </authorList>
    </citation>
    <scope>NUCLEOTIDE SEQUENCE [LARGE SCALE GENOMIC DNA]</scope>
    <source>
        <strain evidence="11">JCM 18302</strain>
    </source>
</reference>
<comment type="caution">
    <text evidence="10">The sequence shown here is derived from an EMBL/GenBank/DDBJ whole genome shotgun (WGS) entry which is preliminary data.</text>
</comment>
<keyword evidence="5" id="KW-0288">FMN</keyword>
<dbReference type="SUPFAM" id="SSF51412">
    <property type="entry name" value="Inosine monophosphate dehydrogenase (IMPDH)"/>
    <property type="match status" value="1"/>
</dbReference>
<organism evidence="10 11">
    <name type="scientific">Pseudonocardia adelaidensis</name>
    <dbReference type="NCBI Taxonomy" id="648754"/>
    <lineage>
        <taxon>Bacteria</taxon>
        <taxon>Bacillati</taxon>
        <taxon>Actinomycetota</taxon>
        <taxon>Actinomycetes</taxon>
        <taxon>Pseudonocardiales</taxon>
        <taxon>Pseudonocardiaceae</taxon>
        <taxon>Pseudonocardia</taxon>
    </lineage>
</organism>
<dbReference type="Gene3D" id="3.20.20.70">
    <property type="entry name" value="Aldolase class I"/>
    <property type="match status" value="1"/>
</dbReference>
<dbReference type="PANTHER" id="PTHR42747:SF3">
    <property type="entry name" value="NITRONATE MONOOXYGENASE-RELATED"/>
    <property type="match status" value="1"/>
</dbReference>
<evidence type="ECO:0000313" key="11">
    <source>
        <dbReference type="Proteomes" id="UP001500804"/>
    </source>
</evidence>
<proteinExistence type="inferred from homology"/>
<keyword evidence="11" id="KW-1185">Reference proteome</keyword>
<accession>A0ABP9P382</accession>
<dbReference type="InterPro" id="IPR013785">
    <property type="entry name" value="Aldolase_TIM"/>
</dbReference>
<evidence type="ECO:0000256" key="3">
    <source>
        <dbReference type="ARBA" id="ARBA00022575"/>
    </source>
</evidence>
<evidence type="ECO:0000256" key="9">
    <source>
        <dbReference type="ARBA" id="ARBA00049401"/>
    </source>
</evidence>
<comment type="cofactor">
    <cofactor evidence="1">
        <name>FMN</name>
        <dbReference type="ChEBI" id="CHEBI:58210"/>
    </cofactor>
</comment>
<keyword evidence="7 10" id="KW-0503">Monooxygenase</keyword>
<evidence type="ECO:0000256" key="6">
    <source>
        <dbReference type="ARBA" id="ARBA00023002"/>
    </source>
</evidence>
<gene>
    <name evidence="10" type="ORF">GCM10023320_76380</name>
</gene>
<evidence type="ECO:0000313" key="10">
    <source>
        <dbReference type="EMBL" id="GAA5139790.1"/>
    </source>
</evidence>
<evidence type="ECO:0000256" key="2">
    <source>
        <dbReference type="ARBA" id="ARBA00009881"/>
    </source>
</evidence>
<sequence length="344" mass="34723">MLTALDSPIVLAPMAGGPTTPELVTAVSDAGGFGFLAGGYLDATALGAAIGAVRERTARPFGVNLFLPGERRDAGVADYRDRLAAAGMEPGDPVWDDDGYPDKLALLLADPVPVVSFTFGCPDPDAVSRLQAVGTEVLATVTSPQEARRAAAAGVDGLVVQGIEAGAHRGVFDNDPADPAGGQQYGLLALLRLVAAAADLPLVATGGIVDGAGIAAALAAGAVAAQLGTAFLVCPEAGTKPAHRAALADPGGPPTAITRAFTGRPARGIRNAFLDAHSAAAPAAYPQVHHMTRPIRAHGDPATTNLWAGQAYPLVRELPAAELVARLLEETRAAASRVAAGVAR</sequence>
<dbReference type="InterPro" id="IPR004136">
    <property type="entry name" value="NMO"/>
</dbReference>
<comment type="similarity">
    <text evidence="2">Belongs to the nitronate monooxygenase family. NMO class I subfamily.</text>
</comment>
<keyword evidence="6" id="KW-0560">Oxidoreductase</keyword>
<dbReference type="CDD" id="cd04730">
    <property type="entry name" value="NPD_like"/>
    <property type="match status" value="1"/>
</dbReference>